<keyword evidence="5" id="KW-0411">Iron-sulfur</keyword>
<proteinExistence type="inferred from homology"/>
<dbReference type="Proteomes" id="UP001489004">
    <property type="component" value="Unassembled WGS sequence"/>
</dbReference>
<dbReference type="InterPro" id="IPR033658">
    <property type="entry name" value="GRX_PICOT-like"/>
</dbReference>
<accession>A0AAW1PY00</accession>
<dbReference type="InterPro" id="IPR004480">
    <property type="entry name" value="Monothiol_GRX-rel"/>
</dbReference>
<dbReference type="Pfam" id="PF00462">
    <property type="entry name" value="Glutaredoxin"/>
    <property type="match status" value="1"/>
</dbReference>
<feature type="domain" description="Glutaredoxin" evidence="7">
    <location>
        <begin position="66"/>
        <end position="130"/>
    </location>
</feature>
<dbReference type="InterPro" id="IPR036249">
    <property type="entry name" value="Thioredoxin-like_sf"/>
</dbReference>
<dbReference type="FunFam" id="3.40.30.10:FF:000005">
    <property type="entry name" value="Glutaredoxin 5"/>
    <property type="match status" value="1"/>
</dbReference>
<dbReference type="InterPro" id="IPR002109">
    <property type="entry name" value="Glutaredoxin"/>
</dbReference>
<dbReference type="EMBL" id="JALJOR010000007">
    <property type="protein sequence ID" value="KAK9814449.1"/>
    <property type="molecule type" value="Genomic_DNA"/>
</dbReference>
<comment type="similarity">
    <text evidence="1">Belongs to the glutaredoxin family. CGFS subfamily.</text>
</comment>
<name>A0AAW1PY00_9CHLO</name>
<organism evidence="8 9">
    <name type="scientific">[Myrmecia] bisecta</name>
    <dbReference type="NCBI Taxonomy" id="41462"/>
    <lineage>
        <taxon>Eukaryota</taxon>
        <taxon>Viridiplantae</taxon>
        <taxon>Chlorophyta</taxon>
        <taxon>core chlorophytes</taxon>
        <taxon>Trebouxiophyceae</taxon>
        <taxon>Trebouxiales</taxon>
        <taxon>Trebouxiaceae</taxon>
        <taxon>Myrmecia</taxon>
    </lineage>
</organism>
<dbReference type="Gene3D" id="3.40.30.10">
    <property type="entry name" value="Glutaredoxin"/>
    <property type="match status" value="1"/>
</dbReference>
<dbReference type="AlphaFoldDB" id="A0AAW1PY00"/>
<comment type="caution">
    <text evidence="8">The sequence shown here is derived from an EMBL/GenBank/DDBJ whole genome shotgun (WGS) entry which is preliminary data.</text>
</comment>
<evidence type="ECO:0000256" key="2">
    <source>
        <dbReference type="ARBA" id="ARBA00022714"/>
    </source>
</evidence>
<dbReference type="GO" id="GO:0051537">
    <property type="term" value="F:2 iron, 2 sulfur cluster binding"/>
    <property type="evidence" value="ECO:0007669"/>
    <property type="project" value="UniProtKB-KW"/>
</dbReference>
<keyword evidence="6" id="KW-0676">Redox-active center</keyword>
<evidence type="ECO:0000256" key="5">
    <source>
        <dbReference type="ARBA" id="ARBA00023014"/>
    </source>
</evidence>
<dbReference type="GO" id="GO:0005759">
    <property type="term" value="C:mitochondrial matrix"/>
    <property type="evidence" value="ECO:0007669"/>
    <property type="project" value="TreeGrafter"/>
</dbReference>
<dbReference type="SUPFAM" id="SSF52833">
    <property type="entry name" value="Thioredoxin-like"/>
    <property type="match status" value="1"/>
</dbReference>
<gene>
    <name evidence="8" type="ORF">WJX72_006058</name>
</gene>
<protein>
    <recommendedName>
        <fullName evidence="7">Glutaredoxin domain-containing protein</fullName>
    </recommendedName>
</protein>
<evidence type="ECO:0000313" key="9">
    <source>
        <dbReference type="Proteomes" id="UP001489004"/>
    </source>
</evidence>
<dbReference type="PANTHER" id="PTHR10293">
    <property type="entry name" value="GLUTAREDOXIN FAMILY MEMBER"/>
    <property type="match status" value="1"/>
</dbReference>
<sequence length="155" mass="17091">MLVSARALLPRALKSSVPQTSFSLFRTISQTPADDDTHDDFKPKIKAQPSGSVDDQIKQDIGSHEVFIYMKGNPEAPQCGFSNMACRILDAYGVKYGSRNVLADPDIREGVKKFSQWPTIPQVYIKGEFVGGSDILMGMHQSGDLKKMLPVAKDE</sequence>
<evidence type="ECO:0000313" key="8">
    <source>
        <dbReference type="EMBL" id="KAK9814449.1"/>
    </source>
</evidence>
<evidence type="ECO:0000256" key="1">
    <source>
        <dbReference type="ARBA" id="ARBA00008983"/>
    </source>
</evidence>
<reference evidence="8 9" key="1">
    <citation type="journal article" date="2024" name="Nat. Commun.">
        <title>Phylogenomics reveals the evolutionary origins of lichenization in chlorophyte algae.</title>
        <authorList>
            <person name="Puginier C."/>
            <person name="Libourel C."/>
            <person name="Otte J."/>
            <person name="Skaloud P."/>
            <person name="Haon M."/>
            <person name="Grisel S."/>
            <person name="Petersen M."/>
            <person name="Berrin J.G."/>
            <person name="Delaux P.M."/>
            <person name="Dal Grande F."/>
            <person name="Keller J."/>
        </authorList>
    </citation>
    <scope>NUCLEOTIDE SEQUENCE [LARGE SCALE GENOMIC DNA]</scope>
    <source>
        <strain evidence="8 9">SAG 2043</strain>
    </source>
</reference>
<evidence type="ECO:0000256" key="3">
    <source>
        <dbReference type="ARBA" id="ARBA00022723"/>
    </source>
</evidence>
<dbReference type="PANTHER" id="PTHR10293:SF16">
    <property type="entry name" value="GLUTAREDOXIN-RELATED PROTEIN 5, MITOCHONDRIAL"/>
    <property type="match status" value="1"/>
</dbReference>
<evidence type="ECO:0000256" key="4">
    <source>
        <dbReference type="ARBA" id="ARBA00023004"/>
    </source>
</evidence>
<keyword evidence="9" id="KW-1185">Reference proteome</keyword>
<evidence type="ECO:0000256" key="6">
    <source>
        <dbReference type="ARBA" id="ARBA00023284"/>
    </source>
</evidence>
<dbReference type="PROSITE" id="PS51354">
    <property type="entry name" value="GLUTAREDOXIN_2"/>
    <property type="match status" value="1"/>
</dbReference>
<keyword evidence="4" id="KW-0408">Iron</keyword>
<keyword evidence="2" id="KW-0001">2Fe-2S</keyword>
<keyword evidence="3" id="KW-0479">Metal-binding</keyword>
<dbReference type="CDD" id="cd03028">
    <property type="entry name" value="GRX_PICOT_like"/>
    <property type="match status" value="1"/>
</dbReference>
<dbReference type="NCBIfam" id="TIGR00365">
    <property type="entry name" value="Grx4 family monothiol glutaredoxin"/>
    <property type="match status" value="1"/>
</dbReference>
<dbReference type="GO" id="GO:0046872">
    <property type="term" value="F:metal ion binding"/>
    <property type="evidence" value="ECO:0007669"/>
    <property type="project" value="UniProtKB-KW"/>
</dbReference>
<evidence type="ECO:0000259" key="7">
    <source>
        <dbReference type="Pfam" id="PF00462"/>
    </source>
</evidence>